<dbReference type="InterPro" id="IPR050416">
    <property type="entry name" value="FAD-linked_Oxidoreductase"/>
</dbReference>
<dbReference type="InterPro" id="IPR016169">
    <property type="entry name" value="FAD-bd_PCMH_sub2"/>
</dbReference>
<name>A0A225AVI9_TALAT</name>
<keyword evidence="2" id="KW-0285">Flavoprotein</keyword>
<dbReference type="InterPro" id="IPR036318">
    <property type="entry name" value="FAD-bd_PCMH-like_sf"/>
</dbReference>
<sequence>MPLSMSWVRRLLIPVILISTRVAGQEQSPIWLEQQTIYAAVNSSTLNCDRAAIGQQNVHRGIPPEGSSTSYYSTQQQELHPLCIAAPETAEQIAKAIITVKDQECPFAVKSGGHAAYAGASNIQNGLVFDLRNLNSVHISEDKSIASVGSGNRWIDVYSVLQEHKLAVAGGRIASVGVGGFLLGGGLSLYSQKYGWAVDNVRNFEVVLADGAIVNANADTNSDLFWALRGGGSNFGIVTRFDLQTHPLDLVWGGTELVALSDLASRQSALNLREPFDWTLRSASNNMGRVLRQGLCFIGKCVHSRDFINHFVRMAEQPDTNAHMYTFFAWFPQLRMMGAGGSHAYLAPVAEPPAFENMTSMNTFFSTTKLRTLTDLVKELDAFTLSGYRTYWDTLTFKVDAELISKLWDIFLEETHEIKNIPNCQPATNNQLITKRHIALSEKDGGNPMGIKSEDGPLFLFSITVTYTDPMDDARMRNAAQNVMSRAKALAQEMGLYHPFVFKNYANGETDVYAGYGAESRQKLREIQKKYDSAGVFSRLQPGGHKL</sequence>
<dbReference type="OrthoDB" id="2151789at2759"/>
<dbReference type="EMBL" id="LFMY01000011">
    <property type="protein sequence ID" value="OKL57497.1"/>
    <property type="molecule type" value="Genomic_DNA"/>
</dbReference>
<feature type="chain" id="PRO_5012736699" description="FAD linked oxidase N-terminal domain-containing protein" evidence="5">
    <location>
        <begin position="24"/>
        <end position="547"/>
    </location>
</feature>
<proteinExistence type="inferred from homology"/>
<reference evidence="7 8" key="1">
    <citation type="submission" date="2015-06" db="EMBL/GenBank/DDBJ databases">
        <title>Talaromyces atroroseus IBT 11181 draft genome.</title>
        <authorList>
            <person name="Rasmussen K.B."/>
            <person name="Rasmussen S."/>
            <person name="Petersen B."/>
            <person name="Sicheritz-Ponten T."/>
            <person name="Mortensen U.H."/>
            <person name="Thrane U."/>
        </authorList>
    </citation>
    <scope>NUCLEOTIDE SEQUENCE [LARGE SCALE GENOMIC DNA]</scope>
    <source>
        <strain evidence="7 8">IBT 11181</strain>
    </source>
</reference>
<keyword evidence="4" id="KW-0560">Oxidoreductase</keyword>
<dbReference type="InterPro" id="IPR006094">
    <property type="entry name" value="Oxid_FAD_bind_N"/>
</dbReference>
<dbReference type="RefSeq" id="XP_020117618.1">
    <property type="nucleotide sequence ID" value="XM_020261946.1"/>
</dbReference>
<dbReference type="PANTHER" id="PTHR42973:SF13">
    <property type="entry name" value="FAD-BINDING PCMH-TYPE DOMAIN-CONTAINING PROTEIN"/>
    <property type="match status" value="1"/>
</dbReference>
<dbReference type="GO" id="GO:0050660">
    <property type="term" value="F:flavin adenine dinucleotide binding"/>
    <property type="evidence" value="ECO:0007669"/>
    <property type="project" value="InterPro"/>
</dbReference>
<keyword evidence="5" id="KW-0732">Signal</keyword>
<feature type="signal peptide" evidence="5">
    <location>
        <begin position="1"/>
        <end position="23"/>
    </location>
</feature>
<evidence type="ECO:0000313" key="7">
    <source>
        <dbReference type="EMBL" id="OKL57497.1"/>
    </source>
</evidence>
<evidence type="ECO:0000259" key="6">
    <source>
        <dbReference type="Pfam" id="PF01565"/>
    </source>
</evidence>
<dbReference type="STRING" id="1441469.A0A225AVI9"/>
<feature type="domain" description="FAD linked oxidase N-terminal" evidence="6">
    <location>
        <begin position="81"/>
        <end position="216"/>
    </location>
</feature>
<dbReference type="GO" id="GO:0016491">
    <property type="term" value="F:oxidoreductase activity"/>
    <property type="evidence" value="ECO:0007669"/>
    <property type="project" value="UniProtKB-KW"/>
</dbReference>
<evidence type="ECO:0000256" key="2">
    <source>
        <dbReference type="ARBA" id="ARBA00022630"/>
    </source>
</evidence>
<protein>
    <recommendedName>
        <fullName evidence="6">FAD linked oxidase N-terminal domain-containing protein</fullName>
    </recommendedName>
</protein>
<evidence type="ECO:0000256" key="1">
    <source>
        <dbReference type="ARBA" id="ARBA00005466"/>
    </source>
</evidence>
<dbReference type="GeneID" id="31006651"/>
<keyword evidence="3" id="KW-0274">FAD</keyword>
<accession>A0A225AVI9</accession>
<comment type="similarity">
    <text evidence="1">Belongs to the oxygen-dependent FAD-linked oxidoreductase family.</text>
</comment>
<organism evidence="7 8">
    <name type="scientific">Talaromyces atroroseus</name>
    <dbReference type="NCBI Taxonomy" id="1441469"/>
    <lineage>
        <taxon>Eukaryota</taxon>
        <taxon>Fungi</taxon>
        <taxon>Dikarya</taxon>
        <taxon>Ascomycota</taxon>
        <taxon>Pezizomycotina</taxon>
        <taxon>Eurotiomycetes</taxon>
        <taxon>Eurotiomycetidae</taxon>
        <taxon>Eurotiales</taxon>
        <taxon>Trichocomaceae</taxon>
        <taxon>Talaromyces</taxon>
        <taxon>Talaromyces sect. Trachyspermi</taxon>
    </lineage>
</organism>
<dbReference type="Gene3D" id="3.30.465.10">
    <property type="match status" value="1"/>
</dbReference>
<dbReference type="AlphaFoldDB" id="A0A225AVI9"/>
<keyword evidence="8" id="KW-1185">Reference proteome</keyword>
<evidence type="ECO:0000256" key="3">
    <source>
        <dbReference type="ARBA" id="ARBA00022827"/>
    </source>
</evidence>
<dbReference type="PANTHER" id="PTHR42973">
    <property type="entry name" value="BINDING OXIDOREDUCTASE, PUTATIVE (AFU_ORTHOLOGUE AFUA_1G17690)-RELATED"/>
    <property type="match status" value="1"/>
</dbReference>
<dbReference type="Proteomes" id="UP000214365">
    <property type="component" value="Unassembled WGS sequence"/>
</dbReference>
<evidence type="ECO:0000313" key="8">
    <source>
        <dbReference type="Proteomes" id="UP000214365"/>
    </source>
</evidence>
<dbReference type="SUPFAM" id="SSF56176">
    <property type="entry name" value="FAD-binding/transporter-associated domain-like"/>
    <property type="match status" value="1"/>
</dbReference>
<dbReference type="Pfam" id="PF01565">
    <property type="entry name" value="FAD_binding_4"/>
    <property type="match status" value="1"/>
</dbReference>
<evidence type="ECO:0000256" key="4">
    <source>
        <dbReference type="ARBA" id="ARBA00023002"/>
    </source>
</evidence>
<comment type="caution">
    <text evidence="7">The sequence shown here is derived from an EMBL/GenBank/DDBJ whole genome shotgun (WGS) entry which is preliminary data.</text>
</comment>
<gene>
    <name evidence="7" type="ORF">UA08_06895</name>
</gene>
<evidence type="ECO:0000256" key="5">
    <source>
        <dbReference type="SAM" id="SignalP"/>
    </source>
</evidence>